<evidence type="ECO:0000313" key="2">
    <source>
        <dbReference type="Proteomes" id="UP000765509"/>
    </source>
</evidence>
<sequence length="112" mass="12879">MSVIKLREKAIASSEEERGLLKHSYGKPYKIPVIPHKPWKKKPIPIPIPILPQFIELIRERIRKGIYEHSTSSYTSPVFCVAKSNAKLRILHDFQELIKATIKDSGLPPQIR</sequence>
<accession>A0A9Q3DPP1</accession>
<dbReference type="OrthoDB" id="2505957at2759"/>
<name>A0A9Q3DPP1_9BASI</name>
<dbReference type="Gene3D" id="3.10.10.10">
    <property type="entry name" value="HIV Type 1 Reverse Transcriptase, subunit A, domain 1"/>
    <property type="match status" value="1"/>
</dbReference>
<dbReference type="Proteomes" id="UP000765509">
    <property type="component" value="Unassembled WGS sequence"/>
</dbReference>
<dbReference type="EMBL" id="AVOT02018758">
    <property type="protein sequence ID" value="MBW0505882.1"/>
    <property type="molecule type" value="Genomic_DNA"/>
</dbReference>
<reference evidence="1" key="1">
    <citation type="submission" date="2021-03" db="EMBL/GenBank/DDBJ databases">
        <title>Draft genome sequence of rust myrtle Austropuccinia psidii MF-1, a brazilian biotype.</title>
        <authorList>
            <person name="Quecine M.C."/>
            <person name="Pachon D.M.R."/>
            <person name="Bonatelli M.L."/>
            <person name="Correr F.H."/>
            <person name="Franceschini L.M."/>
            <person name="Leite T.F."/>
            <person name="Margarido G.R.A."/>
            <person name="Almeida C.A."/>
            <person name="Ferrarezi J.A."/>
            <person name="Labate C.A."/>
        </authorList>
    </citation>
    <scope>NUCLEOTIDE SEQUENCE</scope>
    <source>
        <strain evidence="1">MF-1</strain>
    </source>
</reference>
<protein>
    <recommendedName>
        <fullName evidence="3">Reverse transcriptase domain-containing protein</fullName>
    </recommendedName>
</protein>
<comment type="caution">
    <text evidence="1">The sequence shown here is derived from an EMBL/GenBank/DDBJ whole genome shotgun (WGS) entry which is preliminary data.</text>
</comment>
<evidence type="ECO:0008006" key="3">
    <source>
        <dbReference type="Google" id="ProtNLM"/>
    </source>
</evidence>
<dbReference type="SUPFAM" id="SSF56672">
    <property type="entry name" value="DNA/RNA polymerases"/>
    <property type="match status" value="1"/>
</dbReference>
<gene>
    <name evidence="1" type="ORF">O181_045597</name>
</gene>
<organism evidence="1 2">
    <name type="scientific">Austropuccinia psidii MF-1</name>
    <dbReference type="NCBI Taxonomy" id="1389203"/>
    <lineage>
        <taxon>Eukaryota</taxon>
        <taxon>Fungi</taxon>
        <taxon>Dikarya</taxon>
        <taxon>Basidiomycota</taxon>
        <taxon>Pucciniomycotina</taxon>
        <taxon>Pucciniomycetes</taxon>
        <taxon>Pucciniales</taxon>
        <taxon>Sphaerophragmiaceae</taxon>
        <taxon>Austropuccinia</taxon>
    </lineage>
</organism>
<keyword evidence="2" id="KW-1185">Reference proteome</keyword>
<dbReference type="AlphaFoldDB" id="A0A9Q3DPP1"/>
<dbReference type="InterPro" id="IPR043502">
    <property type="entry name" value="DNA/RNA_pol_sf"/>
</dbReference>
<proteinExistence type="predicted"/>
<evidence type="ECO:0000313" key="1">
    <source>
        <dbReference type="EMBL" id="MBW0505882.1"/>
    </source>
</evidence>